<dbReference type="GO" id="GO:0005886">
    <property type="term" value="C:plasma membrane"/>
    <property type="evidence" value="ECO:0007669"/>
    <property type="project" value="InterPro"/>
</dbReference>
<dbReference type="InterPro" id="IPR039619">
    <property type="entry name" value="MAKR2/5"/>
</dbReference>
<evidence type="ECO:0000256" key="1">
    <source>
        <dbReference type="SAM" id="MobiDB-lite"/>
    </source>
</evidence>
<sequence length="343" mass="37747">MTLAITTTTAATEPPSYPITLQSSILHFYTFSLVLSHSAMEAFGILKFWRNAAAGADGRKAAVGMDEGEGSDEEDSFFELVLRSPDRVAVRRCDEAARKDFQFIESPRDVFLSKNDFSNSKLLSPVALLRSTPKFKVFMFGLRKSSKCEKTASDGELKGSSLNQFSKSSNIEESNFYSVKCRVEELPVASVLARENSLRSLLLKETADYEISSLKSSRDAVSRYLKLIKPLYLKVSKRQNEKAKFTESLTPPPSLAQAPANLSPRKLSGGSRVGSFKIVAKHLGKSRSASANADVAPPPGRRRDDSLLEQHDGIQSAILHCKRSYNSSNKAKESEMAGALYEV</sequence>
<dbReference type="AlphaFoldDB" id="A0AAW2RQK3"/>
<name>A0AAW2RQK3_9LAMI</name>
<dbReference type="EMBL" id="JACGWM010000003">
    <property type="protein sequence ID" value="KAL0382399.1"/>
    <property type="molecule type" value="Genomic_DNA"/>
</dbReference>
<dbReference type="GO" id="GO:0016301">
    <property type="term" value="F:kinase activity"/>
    <property type="evidence" value="ECO:0007669"/>
    <property type="project" value="UniProtKB-KW"/>
</dbReference>
<protein>
    <submittedName>
        <fullName evidence="2">Membrane-associated kinase regulator 2</fullName>
    </submittedName>
</protein>
<gene>
    <name evidence="2" type="ORF">Scaly_0527200</name>
</gene>
<keyword evidence="2" id="KW-0418">Kinase</keyword>
<feature type="region of interest" description="Disordered" evidence="1">
    <location>
        <begin position="243"/>
        <end position="271"/>
    </location>
</feature>
<reference evidence="2" key="2">
    <citation type="journal article" date="2024" name="Plant">
        <title>Genomic evolution and insights into agronomic trait innovations of Sesamum species.</title>
        <authorList>
            <person name="Miao H."/>
            <person name="Wang L."/>
            <person name="Qu L."/>
            <person name="Liu H."/>
            <person name="Sun Y."/>
            <person name="Le M."/>
            <person name="Wang Q."/>
            <person name="Wei S."/>
            <person name="Zheng Y."/>
            <person name="Lin W."/>
            <person name="Duan Y."/>
            <person name="Cao H."/>
            <person name="Xiong S."/>
            <person name="Wang X."/>
            <person name="Wei L."/>
            <person name="Li C."/>
            <person name="Ma Q."/>
            <person name="Ju M."/>
            <person name="Zhao R."/>
            <person name="Li G."/>
            <person name="Mu C."/>
            <person name="Tian Q."/>
            <person name="Mei H."/>
            <person name="Zhang T."/>
            <person name="Gao T."/>
            <person name="Zhang H."/>
        </authorList>
    </citation>
    <scope>NUCLEOTIDE SEQUENCE</scope>
    <source>
        <strain evidence="2">KEN8</strain>
    </source>
</reference>
<reference evidence="2" key="1">
    <citation type="submission" date="2020-06" db="EMBL/GenBank/DDBJ databases">
        <authorList>
            <person name="Li T."/>
            <person name="Hu X."/>
            <person name="Zhang T."/>
            <person name="Song X."/>
            <person name="Zhang H."/>
            <person name="Dai N."/>
            <person name="Sheng W."/>
            <person name="Hou X."/>
            <person name="Wei L."/>
        </authorList>
    </citation>
    <scope>NUCLEOTIDE SEQUENCE</scope>
    <source>
        <strain evidence="2">KEN8</strain>
        <tissue evidence="2">Leaf</tissue>
    </source>
</reference>
<dbReference type="PANTHER" id="PTHR33929:SF10">
    <property type="entry name" value="MEMBRANE-ASSOCIATED KINASE REGULATOR 2-RELATED"/>
    <property type="match status" value="1"/>
</dbReference>
<organism evidence="2">
    <name type="scientific">Sesamum calycinum</name>
    <dbReference type="NCBI Taxonomy" id="2727403"/>
    <lineage>
        <taxon>Eukaryota</taxon>
        <taxon>Viridiplantae</taxon>
        <taxon>Streptophyta</taxon>
        <taxon>Embryophyta</taxon>
        <taxon>Tracheophyta</taxon>
        <taxon>Spermatophyta</taxon>
        <taxon>Magnoliopsida</taxon>
        <taxon>eudicotyledons</taxon>
        <taxon>Gunneridae</taxon>
        <taxon>Pentapetalae</taxon>
        <taxon>asterids</taxon>
        <taxon>lamiids</taxon>
        <taxon>Lamiales</taxon>
        <taxon>Pedaliaceae</taxon>
        <taxon>Sesamum</taxon>
    </lineage>
</organism>
<evidence type="ECO:0000313" key="2">
    <source>
        <dbReference type="EMBL" id="KAL0382399.1"/>
    </source>
</evidence>
<feature type="region of interest" description="Disordered" evidence="1">
    <location>
        <begin position="287"/>
        <end position="309"/>
    </location>
</feature>
<dbReference type="PANTHER" id="PTHR33929">
    <property type="entry name" value="MEMBRANE-ASSOCIATED KINASE REGULATOR 2-RELATED"/>
    <property type="match status" value="1"/>
</dbReference>
<keyword evidence="2" id="KW-0808">Transferase</keyword>
<comment type="caution">
    <text evidence="2">The sequence shown here is derived from an EMBL/GenBank/DDBJ whole genome shotgun (WGS) entry which is preliminary data.</text>
</comment>
<accession>A0AAW2RQK3</accession>
<proteinExistence type="predicted"/>